<protein>
    <submittedName>
        <fullName evidence="6">Zn-dependent hydrolase, glyoxylase</fullName>
    </submittedName>
</protein>
<dbReference type="KEGG" id="mfo:Metfor_0132"/>
<dbReference type="GO" id="GO:0046872">
    <property type="term" value="F:metal ion binding"/>
    <property type="evidence" value="ECO:0007669"/>
    <property type="project" value="UniProtKB-KW"/>
</dbReference>
<feature type="domain" description="Metallo-beta-lactamase" evidence="5">
    <location>
        <begin position="12"/>
        <end position="176"/>
    </location>
</feature>
<dbReference type="HOGENOM" id="CLU_030571_5_1_2"/>
<dbReference type="GO" id="GO:0016787">
    <property type="term" value="F:hydrolase activity"/>
    <property type="evidence" value="ECO:0007669"/>
    <property type="project" value="UniProtKB-KW"/>
</dbReference>
<accession>L0HBP2</accession>
<dbReference type="AlphaFoldDB" id="L0HBP2"/>
<dbReference type="CDD" id="cd06262">
    <property type="entry name" value="metallo-hydrolase-like_MBL-fold"/>
    <property type="match status" value="1"/>
</dbReference>
<dbReference type="eggNOG" id="arCOG00504">
    <property type="taxonomic scope" value="Archaea"/>
</dbReference>
<dbReference type="FunCoup" id="L0HBP2">
    <property type="interactions" value="20"/>
</dbReference>
<keyword evidence="3 6" id="KW-0378">Hydrolase</keyword>
<dbReference type="OrthoDB" id="197151at2157"/>
<organism evidence="6 7">
    <name type="scientific">Methanoregula formicica (strain DSM 22288 / NBRC 105244 / SMSP)</name>
    <dbReference type="NCBI Taxonomy" id="593750"/>
    <lineage>
        <taxon>Archaea</taxon>
        <taxon>Methanobacteriati</taxon>
        <taxon>Methanobacteriota</taxon>
        <taxon>Stenosarchaea group</taxon>
        <taxon>Methanomicrobia</taxon>
        <taxon>Methanomicrobiales</taxon>
        <taxon>Methanoregulaceae</taxon>
        <taxon>Methanoregula</taxon>
    </lineage>
</organism>
<dbReference type="Proteomes" id="UP000010824">
    <property type="component" value="Chromosome"/>
</dbReference>
<dbReference type="Gene3D" id="3.60.15.10">
    <property type="entry name" value="Ribonuclease Z/Hydroxyacylglutathione hydrolase-like"/>
    <property type="match status" value="1"/>
</dbReference>
<dbReference type="InParanoid" id="L0HBP2"/>
<evidence type="ECO:0000256" key="1">
    <source>
        <dbReference type="ARBA" id="ARBA00001947"/>
    </source>
</evidence>
<dbReference type="SMART" id="SM00849">
    <property type="entry name" value="Lactamase_B"/>
    <property type="match status" value="1"/>
</dbReference>
<keyword evidence="2" id="KW-0479">Metal-binding</keyword>
<evidence type="ECO:0000259" key="5">
    <source>
        <dbReference type="SMART" id="SM00849"/>
    </source>
</evidence>
<dbReference type="InterPro" id="IPR051453">
    <property type="entry name" value="MBL_Glyoxalase_II"/>
</dbReference>
<name>L0HBP2_METFS</name>
<dbReference type="Pfam" id="PF00753">
    <property type="entry name" value="Lactamase_B"/>
    <property type="match status" value="1"/>
</dbReference>
<evidence type="ECO:0000313" key="6">
    <source>
        <dbReference type="EMBL" id="AGB01216.1"/>
    </source>
</evidence>
<dbReference type="SUPFAM" id="SSF56281">
    <property type="entry name" value="Metallo-hydrolase/oxidoreductase"/>
    <property type="match status" value="1"/>
</dbReference>
<dbReference type="RefSeq" id="WP_015284180.1">
    <property type="nucleotide sequence ID" value="NC_019943.1"/>
</dbReference>
<evidence type="ECO:0000256" key="3">
    <source>
        <dbReference type="ARBA" id="ARBA00022801"/>
    </source>
</evidence>
<dbReference type="GeneID" id="14308805"/>
<gene>
    <name evidence="6" type="ordered locus">Metfor_0132</name>
</gene>
<dbReference type="STRING" id="593750.Metfor_0132"/>
<sequence length="200" mass="21411">MQVRWIPGGSIFANSYIIGNILVDTGVMPMAVAPYKEAIDTIVLTHCHYDHIAHVKEIAHMCKSKVAIHKADARGLVEDLHSLAMNFGARSPGIAPDIVLNDGDTIGNFQVIHTPGHTPGCICLYSEKDRVLVSGDTVFADGYFGRYDFPGGSRTELARSLDRLGALDVEGLYAGHGEPTEQDGGRCIAAAVGLMKTGYG</sequence>
<evidence type="ECO:0000313" key="7">
    <source>
        <dbReference type="Proteomes" id="UP000010824"/>
    </source>
</evidence>
<evidence type="ECO:0000256" key="2">
    <source>
        <dbReference type="ARBA" id="ARBA00022723"/>
    </source>
</evidence>
<dbReference type="EMBL" id="CP003167">
    <property type="protein sequence ID" value="AGB01216.1"/>
    <property type="molecule type" value="Genomic_DNA"/>
</dbReference>
<dbReference type="InterPro" id="IPR036866">
    <property type="entry name" value="RibonucZ/Hydroxyglut_hydro"/>
</dbReference>
<reference evidence="6 7" key="2">
    <citation type="journal article" date="2014" name="Genome Announc.">
        <title>Complete Genome Sequence of Methanoregula formicica SMSPT, a Mesophilic Hydrogenotrophic Methanogen Isolated from a Methanogenic Upflow Anaerobic Sludge Blanket Reactor.</title>
        <authorList>
            <person name="Yamamoto K."/>
            <person name="Tamaki H."/>
            <person name="Cadillo-Quiroz H."/>
            <person name="Imachi H."/>
            <person name="Kyrpides N."/>
            <person name="Woyke T."/>
            <person name="Goodwin L."/>
            <person name="Zinder S.H."/>
            <person name="Kamagata Y."/>
            <person name="Liu W.T."/>
        </authorList>
    </citation>
    <scope>NUCLEOTIDE SEQUENCE [LARGE SCALE GENOMIC DNA]</scope>
    <source>
        <strain evidence="7">DSM 22288 / NBRC 105244 / SMSP</strain>
    </source>
</reference>
<comment type="cofactor">
    <cofactor evidence="1">
        <name>Zn(2+)</name>
        <dbReference type="ChEBI" id="CHEBI:29105"/>
    </cofactor>
</comment>
<evidence type="ECO:0000256" key="4">
    <source>
        <dbReference type="ARBA" id="ARBA00022833"/>
    </source>
</evidence>
<keyword evidence="7" id="KW-1185">Reference proteome</keyword>
<dbReference type="InterPro" id="IPR001279">
    <property type="entry name" value="Metallo-B-lactamas"/>
</dbReference>
<reference evidence="7" key="1">
    <citation type="submission" date="2011-12" db="EMBL/GenBank/DDBJ databases">
        <title>Complete sequence of Methanoregula formicicum SMSP.</title>
        <authorList>
            <person name="Lucas S."/>
            <person name="Han J."/>
            <person name="Lapidus A."/>
            <person name="Cheng J.-F."/>
            <person name="Goodwin L."/>
            <person name="Pitluck S."/>
            <person name="Peters L."/>
            <person name="Ovchinnikova G."/>
            <person name="Teshima H."/>
            <person name="Detter J.C."/>
            <person name="Han C."/>
            <person name="Tapia R."/>
            <person name="Land M."/>
            <person name="Hauser L."/>
            <person name="Kyrpides N."/>
            <person name="Ivanova N."/>
            <person name="Pagani I."/>
            <person name="Imachi H."/>
            <person name="Tamaki H."/>
            <person name="Sekiguchi Y."/>
            <person name="Kamagata Y."/>
            <person name="Cadillo-Quiroz H."/>
            <person name="Zinder S."/>
            <person name="Liu W.-T."/>
            <person name="Woyke T."/>
        </authorList>
    </citation>
    <scope>NUCLEOTIDE SEQUENCE [LARGE SCALE GENOMIC DNA]</scope>
    <source>
        <strain evidence="7">DSM 22288 / NBRC 105244 / SMSP</strain>
    </source>
</reference>
<dbReference type="PANTHER" id="PTHR46233:SF3">
    <property type="entry name" value="HYDROXYACYLGLUTATHIONE HYDROLASE GLOC"/>
    <property type="match status" value="1"/>
</dbReference>
<proteinExistence type="predicted"/>
<dbReference type="PANTHER" id="PTHR46233">
    <property type="entry name" value="HYDROXYACYLGLUTATHIONE HYDROLASE GLOC"/>
    <property type="match status" value="1"/>
</dbReference>
<keyword evidence="4" id="KW-0862">Zinc</keyword>